<dbReference type="OrthoDB" id="5356750at2"/>
<organism evidence="2 3">
    <name type="scientific">Malaciobacter halophilus</name>
    <dbReference type="NCBI Taxonomy" id="197482"/>
    <lineage>
        <taxon>Bacteria</taxon>
        <taxon>Pseudomonadati</taxon>
        <taxon>Campylobacterota</taxon>
        <taxon>Epsilonproteobacteria</taxon>
        <taxon>Campylobacterales</taxon>
        <taxon>Arcobacteraceae</taxon>
        <taxon>Malaciobacter</taxon>
    </lineage>
</organism>
<dbReference type="RefSeq" id="WP_101185651.1">
    <property type="nucleotide sequence ID" value="NZ_CP031218.1"/>
</dbReference>
<keyword evidence="3" id="KW-1185">Reference proteome</keyword>
<gene>
    <name evidence="2" type="ORF">CP960_11565</name>
</gene>
<protein>
    <recommendedName>
        <fullName evidence="4">Porin domain-containing protein</fullName>
    </recommendedName>
</protein>
<evidence type="ECO:0000313" key="2">
    <source>
        <dbReference type="EMBL" id="PKI80014.1"/>
    </source>
</evidence>
<feature type="chain" id="PRO_5014936225" description="Porin domain-containing protein" evidence="1">
    <location>
        <begin position="22"/>
        <end position="384"/>
    </location>
</feature>
<feature type="signal peptide" evidence="1">
    <location>
        <begin position="1"/>
        <end position="21"/>
    </location>
</feature>
<dbReference type="AlphaFoldDB" id="A0A2N1J0J1"/>
<dbReference type="PROSITE" id="PS51257">
    <property type="entry name" value="PROKAR_LIPOPROTEIN"/>
    <property type="match status" value="1"/>
</dbReference>
<evidence type="ECO:0000256" key="1">
    <source>
        <dbReference type="SAM" id="SignalP"/>
    </source>
</evidence>
<sequence length="384" mass="43347">MKKVKLSLATMLLVGSCSAINADSLIDAFKNGTTSGDISLAYEVRNQDKETSTYYSDTEYAVSSIGLYYKTASYKNFSLNIGMRAFTSIFEDDKDFDTGHGKGDSTERFYDYDGHSLLTDTYLAYDIDKVSIKIGRQKLYEMGLTHLFDGITVRTTPLENMNFDLIYVEGRGRADIKNIRPVEDINENKGLYKVALAYKFNENFKAKAYYFDAPDAYDMTGGRINFDTKFKEVKTGLQIQYIEASKDDLPNKDEELSEIKAYATYAGYTTTLGYYETGKDSDLYGAIAKTGETVVPFEEGDSSYDADAKTTYLQVSKSFGKTNVTALYGLMEHGKYDSDELDIWVGYNFNKNIAFTLGYTRMNMDEDSSYTDLDQLNATISYKF</sequence>
<dbReference type="Gene3D" id="2.40.160.10">
    <property type="entry name" value="Porin"/>
    <property type="match status" value="1"/>
</dbReference>
<dbReference type="SUPFAM" id="SSF56935">
    <property type="entry name" value="Porins"/>
    <property type="match status" value="1"/>
</dbReference>
<reference evidence="2 3" key="1">
    <citation type="submission" date="2017-09" db="EMBL/GenBank/DDBJ databases">
        <title>Genomics of the genus Arcobacter.</title>
        <authorList>
            <person name="Perez-Cataluna A."/>
            <person name="Figueras M.J."/>
            <person name="Salas-Masso N."/>
        </authorList>
    </citation>
    <scope>NUCLEOTIDE SEQUENCE [LARGE SCALE GENOMIC DNA]</scope>
    <source>
        <strain evidence="2 3">DSM 18005</strain>
    </source>
</reference>
<dbReference type="EMBL" id="NXIF01000046">
    <property type="protein sequence ID" value="PKI80014.1"/>
    <property type="molecule type" value="Genomic_DNA"/>
</dbReference>
<proteinExistence type="predicted"/>
<dbReference type="NCBIfam" id="NF033922">
    <property type="entry name" value="opr_porin_1"/>
    <property type="match status" value="1"/>
</dbReference>
<accession>A0A2N1J0J1</accession>
<comment type="caution">
    <text evidence="2">The sequence shown here is derived from an EMBL/GenBank/DDBJ whole genome shotgun (WGS) entry which is preliminary data.</text>
</comment>
<evidence type="ECO:0000313" key="3">
    <source>
        <dbReference type="Proteomes" id="UP000233248"/>
    </source>
</evidence>
<keyword evidence="1" id="KW-0732">Signal</keyword>
<dbReference type="NCBIfam" id="NF033923">
    <property type="entry name" value="opr_proin_2"/>
    <property type="match status" value="1"/>
</dbReference>
<dbReference type="Proteomes" id="UP000233248">
    <property type="component" value="Unassembled WGS sequence"/>
</dbReference>
<name>A0A2N1J0J1_9BACT</name>
<evidence type="ECO:0008006" key="4">
    <source>
        <dbReference type="Google" id="ProtNLM"/>
    </source>
</evidence>
<dbReference type="KEGG" id="ahs:AHALO_2639"/>
<dbReference type="InterPro" id="IPR023614">
    <property type="entry name" value="Porin_dom_sf"/>
</dbReference>